<evidence type="ECO:0000256" key="1">
    <source>
        <dbReference type="SAM" id="Phobius"/>
    </source>
</evidence>
<reference evidence="2 3" key="1">
    <citation type="submission" date="2020-03" db="EMBL/GenBank/DDBJ databases">
        <title>Genomic Encyclopedia of Type Strains, Phase IV (KMG-IV): sequencing the most valuable type-strain genomes for metagenomic binning, comparative biology and taxonomic classification.</title>
        <authorList>
            <person name="Goeker M."/>
        </authorList>
    </citation>
    <scope>NUCLEOTIDE SEQUENCE [LARGE SCALE GENOMIC DNA]</scope>
    <source>
        <strain evidence="2 3">DSM 16846</strain>
    </source>
</reference>
<dbReference type="RefSeq" id="WP_168069607.1">
    <property type="nucleotide sequence ID" value="NZ_JAATJC010000001.1"/>
</dbReference>
<keyword evidence="1" id="KW-0812">Transmembrane</keyword>
<gene>
    <name evidence="2" type="ORF">GGQ97_002204</name>
</gene>
<evidence type="ECO:0000313" key="3">
    <source>
        <dbReference type="Proteomes" id="UP000558192"/>
    </source>
</evidence>
<sequence length="66" mass="6580">MPSGLAYGAAMQRDGSKALYAGGLLLFIGFLAGSAAGIAYDEPSLGAILGVAAAAVVALLLWLRAR</sequence>
<dbReference type="EMBL" id="JAATJC010000001">
    <property type="protein sequence ID" value="NJC06411.1"/>
    <property type="molecule type" value="Genomic_DNA"/>
</dbReference>
<protein>
    <submittedName>
        <fullName evidence="2">Putative membrane protein YccC</fullName>
    </submittedName>
</protein>
<feature type="transmembrane region" description="Helical" evidence="1">
    <location>
        <begin position="45"/>
        <end position="63"/>
    </location>
</feature>
<accession>A0A7X6BHS1</accession>
<comment type="caution">
    <text evidence="2">The sequence shown here is derived from an EMBL/GenBank/DDBJ whole genome shotgun (WGS) entry which is preliminary data.</text>
</comment>
<feature type="transmembrane region" description="Helical" evidence="1">
    <location>
        <begin position="18"/>
        <end position="39"/>
    </location>
</feature>
<keyword evidence="3" id="KW-1185">Reference proteome</keyword>
<keyword evidence="1" id="KW-1133">Transmembrane helix</keyword>
<dbReference type="AlphaFoldDB" id="A0A7X6BHS1"/>
<dbReference type="Proteomes" id="UP000558192">
    <property type="component" value="Unassembled WGS sequence"/>
</dbReference>
<name>A0A7X6BHS1_9SPHN</name>
<organism evidence="2 3">
    <name type="scientific">Sphingomonas kaistensis</name>
    <dbReference type="NCBI Taxonomy" id="298708"/>
    <lineage>
        <taxon>Bacteria</taxon>
        <taxon>Pseudomonadati</taxon>
        <taxon>Pseudomonadota</taxon>
        <taxon>Alphaproteobacteria</taxon>
        <taxon>Sphingomonadales</taxon>
        <taxon>Sphingomonadaceae</taxon>
        <taxon>Sphingomonas</taxon>
    </lineage>
</organism>
<proteinExistence type="predicted"/>
<keyword evidence="1" id="KW-0472">Membrane</keyword>
<evidence type="ECO:0000313" key="2">
    <source>
        <dbReference type="EMBL" id="NJC06411.1"/>
    </source>
</evidence>